<dbReference type="SUPFAM" id="SSF51905">
    <property type="entry name" value="FAD/NAD(P)-binding domain"/>
    <property type="match status" value="1"/>
</dbReference>
<dbReference type="PRINTS" id="PR00420">
    <property type="entry name" value="RNGMNOXGNASE"/>
</dbReference>
<evidence type="ECO:0000313" key="3">
    <source>
        <dbReference type="Proteomes" id="UP001548832"/>
    </source>
</evidence>
<dbReference type="GO" id="GO:0004497">
    <property type="term" value="F:monooxygenase activity"/>
    <property type="evidence" value="ECO:0007669"/>
    <property type="project" value="UniProtKB-KW"/>
</dbReference>
<reference evidence="2 3" key="1">
    <citation type="submission" date="2024-06" db="EMBL/GenBank/DDBJ databases">
        <authorList>
            <person name="Kim D.-U."/>
        </authorList>
    </citation>
    <scope>NUCLEOTIDE SEQUENCE [LARGE SCALE GENOMIC DNA]</scope>
    <source>
        <strain evidence="2 3">KACC15460</strain>
    </source>
</reference>
<dbReference type="Gene3D" id="3.50.50.60">
    <property type="entry name" value="FAD/NAD(P)-binding domain"/>
    <property type="match status" value="1"/>
</dbReference>
<sequence>MNTPIEHSPQTFGNGRSVLISGASIAGPALAYWLHEFGFSVTMVEQSQTIRLGGYPIDLRGSAMQVAERMGLLAELFQEHIRSEKATFLDEDGREIATVEPEWIHGAVRGRDVELPRGTLTSLLVSLTRDRIPYQFGTSIAAISDRADGVEVTFTDGGREMFDIVVGADGVHSNTRQLAFGPDADFAWPIGYCFAGFSTPNMLGLSHEAICVNAPGRLTALYAVGEKPKSVFTLLAFSHPYLLGREGREPAFQRDLTAKAFAGAGWKLPELIASMQVADDLYFDAVQQIRMPAWTKGRIALVGDAAYAPSFLTGQGSSLALVGAYVLACELALHADHRDAFAAYNSKLRPFVEMNQATVDQGKVGMIPSTPEQLEQRKASLLALVGASAMQKGTERAVHSALDLSDYDAIRPSNTAIRAVTP</sequence>
<keyword evidence="2" id="KW-0503">Monooxygenase</keyword>
<name>A0ABV2DND6_9HYPH</name>
<dbReference type="InterPro" id="IPR051704">
    <property type="entry name" value="FAD_aromatic-hydroxylase"/>
</dbReference>
<evidence type="ECO:0000313" key="2">
    <source>
        <dbReference type="EMBL" id="MET2831597.1"/>
    </source>
</evidence>
<dbReference type="Gene3D" id="3.30.9.10">
    <property type="entry name" value="D-Amino Acid Oxidase, subunit A, domain 2"/>
    <property type="match status" value="1"/>
</dbReference>
<keyword evidence="3" id="KW-1185">Reference proteome</keyword>
<proteinExistence type="predicted"/>
<dbReference type="EMBL" id="JBEWSZ010000004">
    <property type="protein sequence ID" value="MET2831597.1"/>
    <property type="molecule type" value="Genomic_DNA"/>
</dbReference>
<dbReference type="PANTHER" id="PTHR46865">
    <property type="entry name" value="OXIDOREDUCTASE-RELATED"/>
    <property type="match status" value="1"/>
</dbReference>
<dbReference type="PANTHER" id="PTHR46865:SF2">
    <property type="entry name" value="MONOOXYGENASE"/>
    <property type="match status" value="1"/>
</dbReference>
<protein>
    <submittedName>
        <fullName evidence="2">FAD-dependent monooxygenase</fullName>
    </submittedName>
</protein>
<organism evidence="2 3">
    <name type="scientific">Mesorhizobium shangrilense</name>
    <dbReference type="NCBI Taxonomy" id="460060"/>
    <lineage>
        <taxon>Bacteria</taxon>
        <taxon>Pseudomonadati</taxon>
        <taxon>Pseudomonadota</taxon>
        <taxon>Alphaproteobacteria</taxon>
        <taxon>Hyphomicrobiales</taxon>
        <taxon>Phyllobacteriaceae</taxon>
        <taxon>Mesorhizobium</taxon>
    </lineage>
</organism>
<dbReference type="InterPro" id="IPR002938">
    <property type="entry name" value="FAD-bd"/>
</dbReference>
<dbReference type="InterPro" id="IPR036188">
    <property type="entry name" value="FAD/NAD-bd_sf"/>
</dbReference>
<keyword evidence="2" id="KW-0560">Oxidoreductase</keyword>
<dbReference type="RefSeq" id="WP_354463706.1">
    <property type="nucleotide sequence ID" value="NZ_JBEWSZ010000004.1"/>
</dbReference>
<dbReference type="Proteomes" id="UP001548832">
    <property type="component" value="Unassembled WGS sequence"/>
</dbReference>
<feature type="domain" description="FAD-binding" evidence="1">
    <location>
        <begin position="17"/>
        <end position="353"/>
    </location>
</feature>
<comment type="caution">
    <text evidence="2">The sequence shown here is derived from an EMBL/GenBank/DDBJ whole genome shotgun (WGS) entry which is preliminary data.</text>
</comment>
<dbReference type="Pfam" id="PF01494">
    <property type="entry name" value="FAD_binding_3"/>
    <property type="match status" value="1"/>
</dbReference>
<evidence type="ECO:0000259" key="1">
    <source>
        <dbReference type="Pfam" id="PF01494"/>
    </source>
</evidence>
<accession>A0ABV2DND6</accession>
<gene>
    <name evidence="2" type="ORF">ABVQ20_32090</name>
</gene>